<feature type="transmembrane region" description="Helical" evidence="1">
    <location>
        <begin position="224"/>
        <end position="247"/>
    </location>
</feature>
<dbReference type="EMBL" id="CP121196">
    <property type="protein sequence ID" value="XBH16086.1"/>
    <property type="molecule type" value="Genomic_DNA"/>
</dbReference>
<protein>
    <recommendedName>
        <fullName evidence="3">DUF2306 domain-containing protein</fullName>
    </recommendedName>
</protein>
<feature type="transmembrane region" description="Helical" evidence="1">
    <location>
        <begin position="60"/>
        <end position="85"/>
    </location>
</feature>
<keyword evidence="1" id="KW-1133">Transmembrane helix</keyword>
<sequence>MGTVPVASAVPKVQKTERRIADQDRLFYVIAAVMMLIFTAGGFRRFYLHGKAPWGELTHQIFPLIVVHGIAMSSWVVVFLVQSVLILGGYRRLHMKVIGWVGAALVPVIVILGSVGGVLSARFRPEIYAPLGGPRAFLATMLMEMACFGTFAGIGLANRRRPEIHRPMMLLASLSMISGAIGRFPYIEPFAFSPPLFVMGPALVFGAFLFLLQWAMTRAANRRYLMGFVGITIASVLAIAIGTSAVWNHMVAPLVP</sequence>
<feature type="transmembrane region" description="Helical" evidence="1">
    <location>
        <begin position="97"/>
        <end position="116"/>
    </location>
</feature>
<reference evidence="2" key="1">
    <citation type="submission" date="2023-03" db="EMBL/GenBank/DDBJ databases">
        <title>Edaphobacter sp.</title>
        <authorList>
            <person name="Huber K.J."/>
            <person name="Papendorf J."/>
            <person name="Pilke C."/>
            <person name="Bunk B."/>
            <person name="Sproeer C."/>
            <person name="Pester M."/>
        </authorList>
    </citation>
    <scope>NUCLEOTIDE SEQUENCE</scope>
    <source>
        <strain evidence="2">DSM 110680</strain>
    </source>
</reference>
<feature type="transmembrane region" description="Helical" evidence="1">
    <location>
        <begin position="192"/>
        <end position="212"/>
    </location>
</feature>
<keyword evidence="1" id="KW-0472">Membrane</keyword>
<keyword evidence="1" id="KW-0812">Transmembrane</keyword>
<evidence type="ECO:0000256" key="1">
    <source>
        <dbReference type="SAM" id="Phobius"/>
    </source>
</evidence>
<gene>
    <name evidence="2" type="ORF">P8935_16100</name>
</gene>
<feature type="transmembrane region" description="Helical" evidence="1">
    <location>
        <begin position="26"/>
        <end position="48"/>
    </location>
</feature>
<name>A0AAU7DFH0_9BACT</name>
<evidence type="ECO:0008006" key="3">
    <source>
        <dbReference type="Google" id="ProtNLM"/>
    </source>
</evidence>
<accession>A0AAU7DFH0</accession>
<dbReference type="RefSeq" id="WP_348261317.1">
    <property type="nucleotide sequence ID" value="NZ_CP121196.1"/>
</dbReference>
<evidence type="ECO:0000313" key="2">
    <source>
        <dbReference type="EMBL" id="XBH16086.1"/>
    </source>
</evidence>
<feature type="transmembrane region" description="Helical" evidence="1">
    <location>
        <begin position="136"/>
        <end position="156"/>
    </location>
</feature>
<organism evidence="2">
    <name type="scientific">Telmatobacter sp. DSM 110680</name>
    <dbReference type="NCBI Taxonomy" id="3036704"/>
    <lineage>
        <taxon>Bacteria</taxon>
        <taxon>Pseudomonadati</taxon>
        <taxon>Acidobacteriota</taxon>
        <taxon>Terriglobia</taxon>
        <taxon>Terriglobales</taxon>
        <taxon>Acidobacteriaceae</taxon>
        <taxon>Telmatobacter</taxon>
    </lineage>
</organism>
<feature type="transmembrane region" description="Helical" evidence="1">
    <location>
        <begin position="168"/>
        <end position="186"/>
    </location>
</feature>
<dbReference type="AlphaFoldDB" id="A0AAU7DFH0"/>
<proteinExistence type="predicted"/>